<accession>A0A7J5XPQ9</accession>
<reference evidence="2 3" key="1">
    <citation type="submission" date="2020-03" db="EMBL/GenBank/DDBJ databases">
        <title>Dissostichus mawsoni Genome sequencing and assembly.</title>
        <authorList>
            <person name="Park H."/>
        </authorList>
    </citation>
    <scope>NUCLEOTIDE SEQUENCE [LARGE SCALE GENOMIC DNA]</scope>
    <source>
        <strain evidence="2">DM0001</strain>
        <tissue evidence="2">Muscle</tissue>
    </source>
</reference>
<proteinExistence type="predicted"/>
<comment type="caution">
    <text evidence="2">The sequence shown here is derived from an EMBL/GenBank/DDBJ whole genome shotgun (WGS) entry which is preliminary data.</text>
</comment>
<evidence type="ECO:0000256" key="1">
    <source>
        <dbReference type="SAM" id="MobiDB-lite"/>
    </source>
</evidence>
<dbReference type="AlphaFoldDB" id="A0A7J5XPQ9"/>
<feature type="region of interest" description="Disordered" evidence="1">
    <location>
        <begin position="39"/>
        <end position="62"/>
    </location>
</feature>
<name>A0A7J5XPQ9_DISMA</name>
<keyword evidence="3" id="KW-1185">Reference proteome</keyword>
<organism evidence="2 3">
    <name type="scientific">Dissostichus mawsoni</name>
    <name type="common">Antarctic cod</name>
    <dbReference type="NCBI Taxonomy" id="36200"/>
    <lineage>
        <taxon>Eukaryota</taxon>
        <taxon>Metazoa</taxon>
        <taxon>Chordata</taxon>
        <taxon>Craniata</taxon>
        <taxon>Vertebrata</taxon>
        <taxon>Euteleostomi</taxon>
        <taxon>Actinopterygii</taxon>
        <taxon>Neopterygii</taxon>
        <taxon>Teleostei</taxon>
        <taxon>Neoteleostei</taxon>
        <taxon>Acanthomorphata</taxon>
        <taxon>Eupercaria</taxon>
        <taxon>Perciformes</taxon>
        <taxon>Notothenioidei</taxon>
        <taxon>Nototheniidae</taxon>
        <taxon>Dissostichus</taxon>
    </lineage>
</organism>
<sequence>MDLPEEGSVCLNRAVILRRSRLKSVTSEQTLSNSLRSAAGLQTLVHDEQKNSAGNGGNHRRS</sequence>
<gene>
    <name evidence="2" type="ORF">F7725_017833</name>
</gene>
<protein>
    <submittedName>
        <fullName evidence="2">Uncharacterized protein</fullName>
    </submittedName>
</protein>
<dbReference type="Proteomes" id="UP000518266">
    <property type="component" value="Unassembled WGS sequence"/>
</dbReference>
<evidence type="ECO:0000313" key="2">
    <source>
        <dbReference type="EMBL" id="KAF3839116.1"/>
    </source>
</evidence>
<evidence type="ECO:0000313" key="3">
    <source>
        <dbReference type="Proteomes" id="UP000518266"/>
    </source>
</evidence>
<dbReference type="EMBL" id="JAAKFY010000021">
    <property type="protein sequence ID" value="KAF3839116.1"/>
    <property type="molecule type" value="Genomic_DNA"/>
</dbReference>